<dbReference type="Proteomes" id="UP000014064">
    <property type="component" value="Unassembled WGS sequence"/>
</dbReference>
<keyword evidence="1" id="KW-1133">Transmembrane helix</keyword>
<keyword evidence="3" id="KW-1185">Reference proteome</keyword>
<evidence type="ECO:0000313" key="3">
    <source>
        <dbReference type="Proteomes" id="UP000014064"/>
    </source>
</evidence>
<dbReference type="KEGG" id="wic:J056_004642"/>
<evidence type="ECO:0000313" key="2">
    <source>
        <dbReference type="EMBL" id="EOQ98624.1"/>
    </source>
</evidence>
<accession>R9A983</accession>
<dbReference type="GeneID" id="20377594"/>
<feature type="transmembrane region" description="Helical" evidence="1">
    <location>
        <begin position="23"/>
        <end position="41"/>
    </location>
</feature>
<keyword evidence="1" id="KW-0472">Membrane</keyword>
<dbReference type="EMBL" id="KE007304">
    <property type="protein sequence ID" value="EOQ98624.1"/>
    <property type="molecule type" value="Genomic_DNA"/>
</dbReference>
<dbReference type="RefSeq" id="XP_009270535.1">
    <property type="nucleotide sequence ID" value="XM_009272260.1"/>
</dbReference>
<name>R9A983_WALI9</name>
<evidence type="ECO:0000256" key="1">
    <source>
        <dbReference type="SAM" id="Phobius"/>
    </source>
</evidence>
<sequence length="57" mass="6904">MRVNRQTNNKGNNHALPYQLKAFYLRFLIESVKIFFMIILLDESRDLSIWYPVLFII</sequence>
<reference evidence="3" key="1">
    <citation type="journal article" date="2013" name="BMC Genomics">
        <title>Genome and transcriptome sequencing of the halophilic fungus Wallemia ichthyophaga: haloadaptations present and absent.</title>
        <authorList>
            <person name="Zajc J."/>
            <person name="Liu Y."/>
            <person name="Dai W."/>
            <person name="Yang Z."/>
            <person name="Hu J."/>
            <person name="Gostincar C."/>
            <person name="Gunde-Cimerman N."/>
        </authorList>
    </citation>
    <scope>NUCLEOTIDE SEQUENCE [LARGE SCALE GENOMIC DNA]</scope>
    <source>
        <strain evidence="3">EXF-994 / CBS 113033</strain>
    </source>
</reference>
<keyword evidence="1" id="KW-0812">Transmembrane</keyword>
<gene>
    <name evidence="2" type="ORF">J056_004642</name>
</gene>
<proteinExistence type="predicted"/>
<dbReference type="AlphaFoldDB" id="R9A983"/>
<dbReference type="HOGENOM" id="CLU_2998230_0_0_1"/>
<protein>
    <submittedName>
        <fullName evidence="2">Uncharacterized protein</fullName>
    </submittedName>
</protein>
<organism evidence="2 3">
    <name type="scientific">Wallemia ichthyophaga (strain EXF-994 / CBS 113033)</name>
    <dbReference type="NCBI Taxonomy" id="1299270"/>
    <lineage>
        <taxon>Eukaryota</taxon>
        <taxon>Fungi</taxon>
        <taxon>Dikarya</taxon>
        <taxon>Basidiomycota</taxon>
        <taxon>Wallemiomycotina</taxon>
        <taxon>Wallemiomycetes</taxon>
        <taxon>Wallemiales</taxon>
        <taxon>Wallemiaceae</taxon>
        <taxon>Wallemia</taxon>
    </lineage>
</organism>